<sequence>MKIKFFFLFLIACSGLSAQEYWDRKDFEIGNRGIENSWREFGFSWQTESEFNLPDGSFLHLNNEIQKKQIDMLAVISRDQKNKIQRKVDLGSPLSGKEKEKKVFEIKAETRLRDQNDIFANPFYSNDIFNRNNNGYGLGRYNSSSYRIYY</sequence>
<evidence type="ECO:0000313" key="2">
    <source>
        <dbReference type="Proteomes" id="UP000182510"/>
    </source>
</evidence>
<organism evidence="1 2">
    <name type="scientific">Christiangramia salexigens</name>
    <dbReference type="NCBI Taxonomy" id="1913577"/>
    <lineage>
        <taxon>Bacteria</taxon>
        <taxon>Pseudomonadati</taxon>
        <taxon>Bacteroidota</taxon>
        <taxon>Flavobacteriia</taxon>
        <taxon>Flavobacteriales</taxon>
        <taxon>Flavobacteriaceae</taxon>
        <taxon>Christiangramia</taxon>
    </lineage>
</organism>
<dbReference type="KEGG" id="grl:LPB144_01905"/>
<dbReference type="OrthoDB" id="1442673at2"/>
<dbReference type="AlphaFoldDB" id="A0A1L3J292"/>
<gene>
    <name evidence="1" type="ORF">LPB144_01905</name>
</gene>
<dbReference type="EMBL" id="CP018153">
    <property type="protein sequence ID" value="APG59236.1"/>
    <property type="molecule type" value="Genomic_DNA"/>
</dbReference>
<dbReference type="Proteomes" id="UP000182510">
    <property type="component" value="Chromosome"/>
</dbReference>
<accession>A0A1L3J292</accession>
<dbReference type="RefSeq" id="WP_072551892.1">
    <property type="nucleotide sequence ID" value="NZ_CP018153.1"/>
</dbReference>
<protein>
    <submittedName>
        <fullName evidence="1">Uncharacterized protein</fullName>
    </submittedName>
</protein>
<keyword evidence="2" id="KW-1185">Reference proteome</keyword>
<evidence type="ECO:0000313" key="1">
    <source>
        <dbReference type="EMBL" id="APG59236.1"/>
    </source>
</evidence>
<name>A0A1L3J292_9FLAO</name>
<proteinExistence type="predicted"/>
<reference evidence="1 2" key="1">
    <citation type="submission" date="2016-11" db="EMBL/GenBank/DDBJ databases">
        <title>Gramella sp. LPB0144 isolated from marine environment.</title>
        <authorList>
            <person name="Kim E."/>
            <person name="Yi H."/>
        </authorList>
    </citation>
    <scope>NUCLEOTIDE SEQUENCE [LARGE SCALE GENOMIC DNA]</scope>
    <source>
        <strain evidence="1 2">LPB0144</strain>
    </source>
</reference>